<reference evidence="1 2" key="1">
    <citation type="submission" date="2014-03" db="EMBL/GenBank/DDBJ databases">
        <title>Draft genome of the hookworm Oesophagostomum dentatum.</title>
        <authorList>
            <person name="Mitreva M."/>
        </authorList>
    </citation>
    <scope>NUCLEOTIDE SEQUENCE [LARGE SCALE GENOMIC DNA]</scope>
    <source>
        <strain evidence="1 2">OD-Hann</strain>
    </source>
</reference>
<keyword evidence="2" id="KW-1185">Reference proteome</keyword>
<dbReference type="OrthoDB" id="10250935at2759"/>
<name>A0A0B1TF01_OESDE</name>
<dbReference type="EMBL" id="KN549826">
    <property type="protein sequence ID" value="KHJ95854.1"/>
    <property type="molecule type" value="Genomic_DNA"/>
</dbReference>
<dbReference type="AlphaFoldDB" id="A0A0B1TF01"/>
<evidence type="ECO:0000313" key="1">
    <source>
        <dbReference type="EMBL" id="KHJ95854.1"/>
    </source>
</evidence>
<evidence type="ECO:0000313" key="2">
    <source>
        <dbReference type="Proteomes" id="UP000053660"/>
    </source>
</evidence>
<accession>A0A0B1TF01</accession>
<organism evidence="1 2">
    <name type="scientific">Oesophagostomum dentatum</name>
    <name type="common">Nodular worm</name>
    <dbReference type="NCBI Taxonomy" id="61180"/>
    <lineage>
        <taxon>Eukaryota</taxon>
        <taxon>Metazoa</taxon>
        <taxon>Ecdysozoa</taxon>
        <taxon>Nematoda</taxon>
        <taxon>Chromadorea</taxon>
        <taxon>Rhabditida</taxon>
        <taxon>Rhabditina</taxon>
        <taxon>Rhabditomorpha</taxon>
        <taxon>Strongyloidea</taxon>
        <taxon>Strongylidae</taxon>
        <taxon>Oesophagostomum</taxon>
    </lineage>
</organism>
<gene>
    <name evidence="1" type="ORF">OESDEN_04195</name>
</gene>
<proteinExistence type="predicted"/>
<dbReference type="Proteomes" id="UP000053660">
    <property type="component" value="Unassembled WGS sequence"/>
</dbReference>
<protein>
    <submittedName>
        <fullName evidence="1">Uncharacterized protein</fullName>
    </submittedName>
</protein>
<sequence length="211" mass="23812">MRYGFIDKGLGIPKGVVFVDSILAIREIEDGYLKEVFEATKELASQRAYQEVAAYEDITADGEQDTTATTSTVSKVQNVADAKEILVPAEPPAAKRVRIKGNMKYALSLDGQIYDDHPLVMFNTREWSAAKMRRISPDFFRANQRGDWEFNYVGAKSSLRDDLPVLYETVVKTQYGAHFTQDDAEALVQICVAYGKAFQDYIDYKAAYFPF</sequence>